<dbReference type="EMBL" id="AP017928">
    <property type="protein sequence ID" value="BBA33008.1"/>
    <property type="molecule type" value="Genomic_DNA"/>
</dbReference>
<dbReference type="Proteomes" id="UP000266313">
    <property type="component" value="Chromosome"/>
</dbReference>
<name>A0A250KN37_9GAMM</name>
<evidence type="ECO:0000313" key="2">
    <source>
        <dbReference type="Proteomes" id="UP000266313"/>
    </source>
</evidence>
<proteinExistence type="predicted"/>
<dbReference type="AlphaFoldDB" id="A0A250KN37"/>
<organism evidence="1 2">
    <name type="scientific">Methylocaldum marinum</name>
    <dbReference type="NCBI Taxonomy" id="1432792"/>
    <lineage>
        <taxon>Bacteria</taxon>
        <taxon>Pseudomonadati</taxon>
        <taxon>Pseudomonadota</taxon>
        <taxon>Gammaproteobacteria</taxon>
        <taxon>Methylococcales</taxon>
        <taxon>Methylococcaceae</taxon>
        <taxon>Methylocaldum</taxon>
    </lineage>
</organism>
<dbReference type="OrthoDB" id="9429378at2"/>
<evidence type="ECO:0000313" key="1">
    <source>
        <dbReference type="EMBL" id="BBA33008.1"/>
    </source>
</evidence>
<dbReference type="RefSeq" id="WP_119628694.1">
    <property type="nucleotide sequence ID" value="NZ_AP017928.1"/>
</dbReference>
<sequence>MNTIWTSLDAAPFLERFYQFYDSLVWKIDVEMGSSRRSRCASIVVGVRDQSRTTGSEWVNVRMCFRDVSEFCINEKANSQIQVLSDGIRIVQFGQSLIVDFDPYTDAPEGIEDIRRSHLYFACVSIGWEVSEYDERPN</sequence>
<gene>
    <name evidence="1" type="ORF">sS8_1046</name>
</gene>
<accession>A0A250KN37</accession>
<reference evidence="1 2" key="1">
    <citation type="submission" date="2016-12" db="EMBL/GenBank/DDBJ databases">
        <title>Genome sequencing of Methylocaldum marinum.</title>
        <authorList>
            <person name="Takeuchi M."/>
            <person name="Kamagata Y."/>
            <person name="Hiraoka S."/>
            <person name="Oshima K."/>
            <person name="Hattori M."/>
            <person name="Iwasaki W."/>
        </authorList>
    </citation>
    <scope>NUCLEOTIDE SEQUENCE [LARGE SCALE GENOMIC DNA]</scope>
    <source>
        <strain evidence="1 2">S8</strain>
    </source>
</reference>
<dbReference type="KEGG" id="mmai:sS8_1046"/>
<keyword evidence="2" id="KW-1185">Reference proteome</keyword>
<protein>
    <submittedName>
        <fullName evidence="1">Uncharacterized protein</fullName>
    </submittedName>
</protein>